<dbReference type="Proteomes" id="UP000064912">
    <property type="component" value="Chromosome"/>
</dbReference>
<evidence type="ECO:0000313" key="2">
    <source>
        <dbReference type="EMBL" id="BAQ71279.1"/>
    </source>
</evidence>
<evidence type="ECO:0000256" key="1">
    <source>
        <dbReference type="SAM" id="MobiDB-lite"/>
    </source>
</evidence>
<reference evidence="2 3" key="1">
    <citation type="submission" date="2015-02" db="EMBL/GenBank/DDBJ databases">
        <title>Genome sequene of Rhodovulum sulfidophilum DSM 2351.</title>
        <authorList>
            <person name="Nagao N."/>
        </authorList>
    </citation>
    <scope>NUCLEOTIDE SEQUENCE [LARGE SCALE GENOMIC DNA]</scope>
    <source>
        <strain evidence="2 3">DSM 2351</strain>
    </source>
</reference>
<dbReference type="KEGG" id="rsu:NHU_04159"/>
<sequence length="287" mass="30987">MFAEGSENSEHTAQRQFTSQAAERLAKDEPLPQVSRFPRGAEIAAVHSRSVHLEKMACPAMGVGHAMAADRRGVGAQVAVEFFHRVGLLREEDAVQGGCEPTPGDRAEPPFGDCGGQLGNGGIEIGRDGQPDEPREHLMVALRLPSRGRRCQSPAAEIAERNDDVNMVASRIHMTCRDPGSRDGIDTHQPQLRQEDAGPHEAGRSDPGRKRQGHVKETGLARERFHIALDPARMCPADGATSELGSRAQHIAADLPGVPVECVVGPHSQLSQRLDNSLDSLRRSAPR</sequence>
<proteinExistence type="predicted"/>
<dbReference type="GO" id="GO:0016746">
    <property type="term" value="F:acyltransferase activity"/>
    <property type="evidence" value="ECO:0007669"/>
    <property type="project" value="UniProtKB-KW"/>
</dbReference>
<feature type="compositionally biased region" description="Basic and acidic residues" evidence="1">
    <location>
        <begin position="193"/>
        <end position="220"/>
    </location>
</feature>
<protein>
    <submittedName>
        <fullName evidence="2">Acyl-[acyl-carrier-protein]-UDP-N-acetylglucosamine O-acyltransferase</fullName>
    </submittedName>
</protein>
<dbReference type="AlphaFoldDB" id="A0A0D6B944"/>
<keyword evidence="2" id="KW-0808">Transferase</keyword>
<evidence type="ECO:0000313" key="3">
    <source>
        <dbReference type="Proteomes" id="UP000064912"/>
    </source>
</evidence>
<dbReference type="EMBL" id="AP014800">
    <property type="protein sequence ID" value="BAQ71279.1"/>
    <property type="molecule type" value="Genomic_DNA"/>
</dbReference>
<feature type="region of interest" description="Disordered" evidence="1">
    <location>
        <begin position="175"/>
        <end position="220"/>
    </location>
</feature>
<feature type="compositionally biased region" description="Basic and acidic residues" evidence="1">
    <location>
        <begin position="175"/>
        <end position="186"/>
    </location>
</feature>
<feature type="region of interest" description="Disordered" evidence="1">
    <location>
        <begin position="1"/>
        <end position="38"/>
    </location>
</feature>
<organism evidence="2 3">
    <name type="scientific">Rhodovulum sulfidophilum</name>
    <name type="common">Rhodobacter sulfidophilus</name>
    <dbReference type="NCBI Taxonomy" id="35806"/>
    <lineage>
        <taxon>Bacteria</taxon>
        <taxon>Pseudomonadati</taxon>
        <taxon>Pseudomonadota</taxon>
        <taxon>Alphaproteobacteria</taxon>
        <taxon>Rhodobacterales</taxon>
        <taxon>Paracoccaceae</taxon>
        <taxon>Rhodovulum</taxon>
    </lineage>
</organism>
<gene>
    <name evidence="2" type="primary">lpxA</name>
    <name evidence="2" type="ORF">NHU_04159</name>
</gene>
<accession>A0A0D6B944</accession>
<keyword evidence="2" id="KW-0012">Acyltransferase</keyword>
<name>A0A0D6B944_RHOSU</name>